<dbReference type="Gene3D" id="1.10.220.160">
    <property type="match status" value="1"/>
</dbReference>
<dbReference type="PANTHER" id="PTHR12197">
    <property type="entry name" value="HISTONE-LYSINE N-METHYLTRANSFERASE SMYD"/>
    <property type="match status" value="1"/>
</dbReference>
<dbReference type="RefSeq" id="YP_010780247.1">
    <property type="nucleotide sequence ID" value="NC_075038.1"/>
</dbReference>
<dbReference type="PROSITE" id="PS50280">
    <property type="entry name" value="SET"/>
    <property type="match status" value="1"/>
</dbReference>
<feature type="domain" description="SET" evidence="1">
    <location>
        <begin position="3"/>
        <end position="180"/>
    </location>
</feature>
<evidence type="ECO:0000259" key="1">
    <source>
        <dbReference type="PROSITE" id="PS50280"/>
    </source>
</evidence>
<dbReference type="SMART" id="SM00317">
    <property type="entry name" value="SET"/>
    <property type="match status" value="1"/>
</dbReference>
<dbReference type="CDD" id="cd20071">
    <property type="entry name" value="SET_SMYD"/>
    <property type="match status" value="1"/>
</dbReference>
<dbReference type="SUPFAM" id="SSF82199">
    <property type="entry name" value="SET domain"/>
    <property type="match status" value="1"/>
</dbReference>
<dbReference type="GeneID" id="80516938"/>
<sequence>MDARIKIDNIPNKGKALIATEKIPKNTVIIKELPAFMIPKNKHIFCDIFQLLYTIMNSNDTETKNKFISLAPDKIDNFLHHKKVFLKALHNLSRMRNKHAKKIYSFLVNNHTENEIVLLCAKYMCNAFEFGNDGPVILLLGTLMNHSCDPNVKFIKENGYMVFRTSRNIQVGEELCDHYIDIKLPKNKRQKMLKERYGFVCKCPRCIIE</sequence>
<evidence type="ECO:0000313" key="2">
    <source>
        <dbReference type="EMBL" id="QKU33640.1"/>
    </source>
</evidence>
<reference evidence="2" key="1">
    <citation type="submission" date="2017-06" db="EMBL/GenBank/DDBJ databases">
        <authorList>
            <person name="Assis F.L."/>
            <person name="Abrahao J.S."/>
            <person name="Silva L."/>
            <person name="Khalil J.B."/>
            <person name="Rodrigues R."/>
            <person name="Silva L.S."/>
            <person name="Boratto P."/>
            <person name="Andrade M."/>
            <person name="Kroon E.G."/>
            <person name="Ribeiro B."/>
            <person name="Bergier I."/>
            <person name="Seligmann H."/>
            <person name="Ghigo E."/>
            <person name="Colson P."/>
            <person name="Levasseur A."/>
            <person name="Raoult D."/>
            <person name="Scola B.L."/>
        </authorList>
    </citation>
    <scope>NUCLEOTIDE SEQUENCE</scope>
    <source>
        <strain evidence="2">Deep ocean</strain>
    </source>
</reference>
<dbReference type="Gene3D" id="2.170.270.10">
    <property type="entry name" value="SET domain"/>
    <property type="match status" value="1"/>
</dbReference>
<dbReference type="InterPro" id="IPR046341">
    <property type="entry name" value="SET_dom_sf"/>
</dbReference>
<dbReference type="InterPro" id="IPR050869">
    <property type="entry name" value="H3K4_H4K5_MeTrfase"/>
</dbReference>
<dbReference type="PANTHER" id="PTHR12197:SF251">
    <property type="entry name" value="EG:BACR7C10.4 PROTEIN"/>
    <property type="match status" value="1"/>
</dbReference>
<dbReference type="KEGG" id="vg:80516938"/>
<dbReference type="Pfam" id="PF00856">
    <property type="entry name" value="SET"/>
    <property type="match status" value="1"/>
</dbReference>
<accession>A0A6N1NFH3</accession>
<proteinExistence type="predicted"/>
<reference evidence="2" key="2">
    <citation type="journal article" date="2018" name="Nat. Commun.">
        <title>Tailed giant Tupanvirus possesses the most complete translational apparatus of the known virosphere.</title>
        <authorList>
            <person name="Abrahao J."/>
            <person name="Silva L."/>
            <person name="Silva L.S."/>
            <person name="Khalil J.Y.B."/>
            <person name="Rodrigues R."/>
            <person name="Arantes T."/>
            <person name="Assis F."/>
            <person name="Boratto P."/>
            <person name="Andrade M."/>
            <person name="Kroon E.G."/>
            <person name="Ribeiro B."/>
            <person name="Bergier I."/>
            <person name="Seligmann H."/>
            <person name="Ghigo E."/>
            <person name="Colson P."/>
            <person name="Levasseur A."/>
            <person name="Kroemer G."/>
            <person name="Raoult D."/>
            <person name="La Scola B."/>
        </authorList>
    </citation>
    <scope>NUCLEOTIDE SEQUENCE [LARGE SCALE GENOMIC DNA]</scope>
    <source>
        <strain evidence="2">Deep ocean</strain>
    </source>
</reference>
<dbReference type="InterPro" id="IPR001214">
    <property type="entry name" value="SET_dom"/>
</dbReference>
<organism evidence="2">
    <name type="scientific">Tupanvirus deep ocean</name>
    <dbReference type="NCBI Taxonomy" id="2126984"/>
    <lineage>
        <taxon>Viruses</taxon>
        <taxon>Varidnaviria</taxon>
        <taxon>Bamfordvirae</taxon>
        <taxon>Nucleocytoviricota</taxon>
        <taxon>Megaviricetes</taxon>
        <taxon>Imitervirales</taxon>
        <taxon>Mimiviridae</taxon>
        <taxon>Megamimivirinae</taxon>
        <taxon>Tupanvirus</taxon>
        <taxon>Tupanvirus altamarinense</taxon>
    </lineage>
</organism>
<name>A0A6N1NFH3_9VIRU</name>
<dbReference type="EMBL" id="MF405918">
    <property type="protein sequence ID" value="QKU33640.1"/>
    <property type="molecule type" value="Genomic_DNA"/>
</dbReference>
<protein>
    <recommendedName>
        <fullName evidence="1">SET domain-containing protein</fullName>
    </recommendedName>
</protein>